<feature type="domain" description="LBH" evidence="2">
    <location>
        <begin position="36"/>
        <end position="68"/>
    </location>
</feature>
<dbReference type="GeneTree" id="ENSGT00940000174804"/>
<protein>
    <submittedName>
        <fullName evidence="3">Protein LBH-like</fullName>
    </submittedName>
</protein>
<keyword evidence="4" id="KW-1185">Reference proteome</keyword>
<reference evidence="3" key="1">
    <citation type="submission" date="2025-08" db="UniProtKB">
        <authorList>
            <consortium name="Ensembl"/>
        </authorList>
    </citation>
    <scope>IDENTIFICATION</scope>
</reference>
<dbReference type="PANTHER" id="PTHR14987:SF3">
    <property type="entry name" value="LBH DOMAIN-CONTAINING PROTEIN 2"/>
    <property type="match status" value="1"/>
</dbReference>
<dbReference type="FunCoup" id="A0A3Q3L081">
    <property type="interactions" value="31"/>
</dbReference>
<name>A0A3Q3L081_9TELE</name>
<proteinExistence type="predicted"/>
<evidence type="ECO:0000313" key="3">
    <source>
        <dbReference type="Ensembl" id="ENSMAMP00000003154.1"/>
    </source>
</evidence>
<feature type="region of interest" description="Disordered" evidence="1">
    <location>
        <begin position="62"/>
        <end position="99"/>
    </location>
</feature>
<dbReference type="PANTHER" id="PTHR14987">
    <property type="entry name" value="PROTEIN LBH-RELATED"/>
    <property type="match status" value="1"/>
</dbReference>
<evidence type="ECO:0000313" key="4">
    <source>
        <dbReference type="Proteomes" id="UP000261640"/>
    </source>
</evidence>
<dbReference type="Pfam" id="PF15317">
    <property type="entry name" value="Lbh"/>
    <property type="match status" value="1"/>
</dbReference>
<dbReference type="InterPro" id="IPR038990">
    <property type="entry name" value="LBH_dom"/>
</dbReference>
<dbReference type="InParanoid" id="A0A3Q3L081"/>
<dbReference type="InterPro" id="IPR042945">
    <property type="entry name" value="LBH_dom_prot"/>
</dbReference>
<evidence type="ECO:0000259" key="2">
    <source>
        <dbReference type="Pfam" id="PF15317"/>
    </source>
</evidence>
<accession>A0A3Q3L081</accession>
<dbReference type="Ensembl" id="ENSMAMT00000003223.2">
    <property type="protein sequence ID" value="ENSMAMP00000003154.1"/>
    <property type="gene ID" value="ENSMAMG00000002184.2"/>
</dbReference>
<dbReference type="Proteomes" id="UP000261640">
    <property type="component" value="Unplaced"/>
</dbReference>
<evidence type="ECO:0000256" key="1">
    <source>
        <dbReference type="SAM" id="MobiDB-lite"/>
    </source>
</evidence>
<reference evidence="3" key="2">
    <citation type="submission" date="2025-09" db="UniProtKB">
        <authorList>
            <consortium name="Ensembl"/>
        </authorList>
    </citation>
    <scope>IDENTIFICATION</scope>
</reference>
<dbReference type="AlphaFoldDB" id="A0A3Q3L081"/>
<sequence length="99" mass="10618">MTEVMKTCDSTVGGASVQDAVAFQVFPDSVEHPPKLCGNLPSIVVEPTEGGQVESGELCWPPDDVNNDVTEGHNQETGEGVPVEEVEPEQHVMGRVHYS</sequence>
<organism evidence="3 4">
    <name type="scientific">Mastacembelus armatus</name>
    <name type="common">zig-zag eel</name>
    <dbReference type="NCBI Taxonomy" id="205130"/>
    <lineage>
        <taxon>Eukaryota</taxon>
        <taxon>Metazoa</taxon>
        <taxon>Chordata</taxon>
        <taxon>Craniata</taxon>
        <taxon>Vertebrata</taxon>
        <taxon>Euteleostomi</taxon>
        <taxon>Actinopterygii</taxon>
        <taxon>Neopterygii</taxon>
        <taxon>Teleostei</taxon>
        <taxon>Neoteleostei</taxon>
        <taxon>Acanthomorphata</taxon>
        <taxon>Anabantaria</taxon>
        <taxon>Synbranchiformes</taxon>
        <taxon>Mastacembelidae</taxon>
        <taxon>Mastacembelus</taxon>
    </lineage>
</organism>